<sequence>MYNLSISFESHDQSSRAPTSQNNRSPRIDTSYMLNMSLSTRPCEPHEMTFSSKLPFLGVGTPATTCPGPEFRLFSKLPQELQDQIWDAALPRREMPRINFGSLREDVHSADSILLLSDKKMFKNAYKSRILNPSALTNESTFRMTCSGSRAAVWRRYGRDRALGCLEGWVPSEDLGFSMTRKGFRDYILAYPDDLFCVGKFGVGSMTFGSFSRDSIHSVMATLGAIVWNIRSTGVREVACEFDTTHVNSLSAHRLDDLAQTLAEYVMGLDIRIWVIDYRLERTSIRPREDRCRFQGDRCRFIEVLRTDTEWTWRGGPASPDVFQVLRAVDVEWRMQATGAVPPISFPRGRVQELLPLLPRRSSPRPEFRILACEVDGCD</sequence>
<reference evidence="3 4" key="1">
    <citation type="submission" date="2019-06" db="EMBL/GenBank/DDBJ databases">
        <title>Draft genome sequence of the filamentous fungus Phialemoniopsis curvata isolated from diesel fuel.</title>
        <authorList>
            <person name="Varaljay V.A."/>
            <person name="Lyon W.J."/>
            <person name="Crouch A.L."/>
            <person name="Drake C.E."/>
            <person name="Hollomon J.M."/>
            <person name="Nadeau L.J."/>
            <person name="Nunn H.S."/>
            <person name="Stevenson B.S."/>
            <person name="Bojanowski C.L."/>
            <person name="Crookes-Goodson W.J."/>
        </authorList>
    </citation>
    <scope>NUCLEOTIDE SEQUENCE [LARGE SCALE GENOMIC DNA]</scope>
    <source>
        <strain evidence="3 4">D216</strain>
    </source>
</reference>
<dbReference type="EMBL" id="SKBQ01000035">
    <property type="protein sequence ID" value="TPX13316.1"/>
    <property type="molecule type" value="Genomic_DNA"/>
</dbReference>
<evidence type="ECO:0000256" key="1">
    <source>
        <dbReference type="SAM" id="MobiDB-lite"/>
    </source>
</evidence>
<keyword evidence="4" id="KW-1185">Reference proteome</keyword>
<proteinExistence type="predicted"/>
<evidence type="ECO:0000313" key="3">
    <source>
        <dbReference type="EMBL" id="TPX13316.1"/>
    </source>
</evidence>
<evidence type="ECO:0000313" key="4">
    <source>
        <dbReference type="Proteomes" id="UP000319257"/>
    </source>
</evidence>
<dbReference type="GeneID" id="41973736"/>
<dbReference type="Pfam" id="PF20150">
    <property type="entry name" value="2EXR"/>
    <property type="match status" value="1"/>
</dbReference>
<dbReference type="RefSeq" id="XP_030995027.1">
    <property type="nucleotide sequence ID" value="XM_031140906.1"/>
</dbReference>
<dbReference type="OrthoDB" id="3596450at2759"/>
<feature type="region of interest" description="Disordered" evidence="1">
    <location>
        <begin position="1"/>
        <end position="29"/>
    </location>
</feature>
<dbReference type="AlphaFoldDB" id="A0A507B2L2"/>
<feature type="domain" description="2EXR" evidence="2">
    <location>
        <begin position="71"/>
        <end position="157"/>
    </location>
</feature>
<accession>A0A507B2L2</accession>
<comment type="caution">
    <text evidence="3">The sequence shown here is derived from an EMBL/GenBank/DDBJ whole genome shotgun (WGS) entry which is preliminary data.</text>
</comment>
<dbReference type="InterPro" id="IPR045518">
    <property type="entry name" value="2EXR"/>
</dbReference>
<evidence type="ECO:0000259" key="2">
    <source>
        <dbReference type="Pfam" id="PF20150"/>
    </source>
</evidence>
<dbReference type="InParanoid" id="A0A507B2L2"/>
<dbReference type="Proteomes" id="UP000319257">
    <property type="component" value="Unassembled WGS sequence"/>
</dbReference>
<organism evidence="3 4">
    <name type="scientific">Thyridium curvatum</name>
    <dbReference type="NCBI Taxonomy" id="1093900"/>
    <lineage>
        <taxon>Eukaryota</taxon>
        <taxon>Fungi</taxon>
        <taxon>Dikarya</taxon>
        <taxon>Ascomycota</taxon>
        <taxon>Pezizomycotina</taxon>
        <taxon>Sordariomycetes</taxon>
        <taxon>Sordariomycetidae</taxon>
        <taxon>Thyridiales</taxon>
        <taxon>Thyridiaceae</taxon>
        <taxon>Thyridium</taxon>
    </lineage>
</organism>
<gene>
    <name evidence="3" type="ORF">E0L32_006289</name>
</gene>
<feature type="compositionally biased region" description="Polar residues" evidence="1">
    <location>
        <begin position="15"/>
        <end position="25"/>
    </location>
</feature>
<protein>
    <recommendedName>
        <fullName evidence="2">2EXR domain-containing protein</fullName>
    </recommendedName>
</protein>
<name>A0A507B2L2_9PEZI</name>